<sequence length="548" mass="59861">MTRIPQKGYSYASKEAALSQRQATSESPSDSEDSDVPVQNSGPPGKQLRIPVPAASGEGSSASDADSDDYLSVSSSDSEDETPVPALQYPILGARARKRVRPPTTYAKQMAVYVRVCLLHMRGDSSTKVDLKDDEHTAFQQALQEHRVERVMIADSPPAEKPEDKSPDDVASVVRKVKKSSKRDKKAESGDERSSKKDKAAKSEKLPQEAPREKDLPKPITQDKVEPPGTKQSAKKDEPSKPPKKEESSKPPKKEESKPPKASATTSTPPPAASTSSKSSKASAAATVDEKVETTLSPADKSPVKRPPPSTEDAAPAPKKNRAEPPRPASLFQIPFKGDPKEMDRVRQAASTLQRDGIALKHEGDRVGRQDVAAQGVYYLRASAKFLQQALLFSDLKAMHKTLNDSAMASKWHKDSISTLSQTSALIESTVSFFNKANERRRVALSYKFSAIVMLTTYRLQHNMLYGYYSQLPAPGRSPDNNHDGGASTSQESIRSLILKEVGVMMRGFELWRRYEAYGFTDVLPAFQDPSTVDLAAFCTALEADLSS</sequence>
<dbReference type="AlphaFoldDB" id="A0A485L2W9"/>
<feature type="region of interest" description="Disordered" evidence="1">
    <location>
        <begin position="152"/>
        <end position="337"/>
    </location>
</feature>
<evidence type="ECO:0000313" key="2">
    <source>
        <dbReference type="EMBL" id="KAF0694002.1"/>
    </source>
</evidence>
<gene>
    <name evidence="3" type="primary">Aste57867_15083</name>
    <name evidence="2" type="ORF">As57867_015027</name>
    <name evidence="3" type="ORF">ASTE57867_15083</name>
</gene>
<feature type="compositionally biased region" description="Basic residues" evidence="1">
    <location>
        <begin position="175"/>
        <end position="184"/>
    </location>
</feature>
<feature type="region of interest" description="Disordered" evidence="1">
    <location>
        <begin position="1"/>
        <end position="104"/>
    </location>
</feature>
<feature type="compositionally biased region" description="Basic and acidic residues" evidence="1">
    <location>
        <begin position="152"/>
        <end position="168"/>
    </location>
</feature>
<feature type="compositionally biased region" description="Basic and acidic residues" evidence="1">
    <location>
        <begin position="234"/>
        <end position="259"/>
    </location>
</feature>
<evidence type="ECO:0000313" key="3">
    <source>
        <dbReference type="EMBL" id="VFT91896.1"/>
    </source>
</evidence>
<name>A0A485L2W9_9STRA</name>
<accession>A0A485L2W9</accession>
<dbReference type="Proteomes" id="UP000332933">
    <property type="component" value="Unassembled WGS sequence"/>
</dbReference>
<reference evidence="2" key="2">
    <citation type="submission" date="2019-06" db="EMBL/GenBank/DDBJ databases">
        <title>Genomics analysis of Aphanomyces spp. identifies a new class of oomycete effector associated with host adaptation.</title>
        <authorList>
            <person name="Gaulin E."/>
        </authorList>
    </citation>
    <scope>NUCLEOTIDE SEQUENCE</scope>
    <source>
        <strain evidence="2">CBS 578.67</strain>
    </source>
</reference>
<feature type="compositionally biased region" description="Low complexity" evidence="1">
    <location>
        <begin position="260"/>
        <end position="287"/>
    </location>
</feature>
<dbReference type="EMBL" id="VJMH01005620">
    <property type="protein sequence ID" value="KAF0694002.1"/>
    <property type="molecule type" value="Genomic_DNA"/>
</dbReference>
<keyword evidence="4" id="KW-1185">Reference proteome</keyword>
<organism evidence="3 4">
    <name type="scientific">Aphanomyces stellatus</name>
    <dbReference type="NCBI Taxonomy" id="120398"/>
    <lineage>
        <taxon>Eukaryota</taxon>
        <taxon>Sar</taxon>
        <taxon>Stramenopiles</taxon>
        <taxon>Oomycota</taxon>
        <taxon>Saprolegniomycetes</taxon>
        <taxon>Saprolegniales</taxon>
        <taxon>Verrucalvaceae</taxon>
        <taxon>Aphanomyces</taxon>
    </lineage>
</organism>
<evidence type="ECO:0000313" key="4">
    <source>
        <dbReference type="Proteomes" id="UP000332933"/>
    </source>
</evidence>
<feature type="compositionally biased region" description="Low complexity" evidence="1">
    <location>
        <begin position="54"/>
        <end position="76"/>
    </location>
</feature>
<proteinExistence type="predicted"/>
<evidence type="ECO:0000256" key="1">
    <source>
        <dbReference type="SAM" id="MobiDB-lite"/>
    </source>
</evidence>
<dbReference type="EMBL" id="CAADRA010005641">
    <property type="protein sequence ID" value="VFT91896.1"/>
    <property type="molecule type" value="Genomic_DNA"/>
</dbReference>
<dbReference type="OrthoDB" id="79248at2759"/>
<feature type="compositionally biased region" description="Basic and acidic residues" evidence="1">
    <location>
        <begin position="185"/>
        <end position="226"/>
    </location>
</feature>
<protein>
    <submittedName>
        <fullName evidence="3">Aste57867_15083 protein</fullName>
    </submittedName>
</protein>
<reference evidence="3 4" key="1">
    <citation type="submission" date="2019-03" db="EMBL/GenBank/DDBJ databases">
        <authorList>
            <person name="Gaulin E."/>
            <person name="Dumas B."/>
        </authorList>
    </citation>
    <scope>NUCLEOTIDE SEQUENCE [LARGE SCALE GENOMIC DNA]</scope>
    <source>
        <strain evidence="3">CBS 568.67</strain>
    </source>
</reference>